<dbReference type="Proteomes" id="UP000606889">
    <property type="component" value="Unassembled WGS sequence"/>
</dbReference>
<evidence type="ECO:0000313" key="3">
    <source>
        <dbReference type="Proteomes" id="UP000606889"/>
    </source>
</evidence>
<comment type="caution">
    <text evidence="2">The sequence shown here is derived from an EMBL/GenBank/DDBJ whole genome shotgun (WGS) entry which is preliminary data.</text>
</comment>
<keyword evidence="3" id="KW-1185">Reference proteome</keyword>
<dbReference type="Gene3D" id="3.40.50.2000">
    <property type="entry name" value="Glycogen Phosphorylase B"/>
    <property type="match status" value="1"/>
</dbReference>
<name>A0ABR7EEI2_9FIRM</name>
<accession>A0ABR7EEI2</accession>
<protein>
    <submittedName>
        <fullName evidence="2">Glycosyltransferase family 4 protein</fullName>
    </submittedName>
</protein>
<feature type="domain" description="Glycosyl transferase family 1" evidence="1">
    <location>
        <begin position="497"/>
        <end position="686"/>
    </location>
</feature>
<dbReference type="InterPro" id="IPR001296">
    <property type="entry name" value="Glyco_trans_1"/>
</dbReference>
<organism evidence="2 3">
    <name type="scientific">Christensenella tenuis</name>
    <dbReference type="NCBI Taxonomy" id="2763033"/>
    <lineage>
        <taxon>Bacteria</taxon>
        <taxon>Bacillati</taxon>
        <taxon>Bacillota</taxon>
        <taxon>Clostridia</taxon>
        <taxon>Christensenellales</taxon>
        <taxon>Christensenellaceae</taxon>
        <taxon>Christensenella</taxon>
    </lineage>
</organism>
<dbReference type="PANTHER" id="PTHR46656">
    <property type="entry name" value="PUTATIVE-RELATED"/>
    <property type="match status" value="1"/>
</dbReference>
<evidence type="ECO:0000313" key="2">
    <source>
        <dbReference type="EMBL" id="MBC5648197.1"/>
    </source>
</evidence>
<reference evidence="2 3" key="1">
    <citation type="submission" date="2020-08" db="EMBL/GenBank/DDBJ databases">
        <title>Genome public.</title>
        <authorList>
            <person name="Liu C."/>
            <person name="Sun Q."/>
        </authorList>
    </citation>
    <scope>NUCLEOTIDE SEQUENCE [LARGE SCALE GENOMIC DNA]</scope>
    <source>
        <strain evidence="2 3">NSJ-35</strain>
    </source>
</reference>
<sequence>MNTSAIAYIASQNNKVDLTEIRKRYGESDLFVCLAGDQEGLEEEGILSLTQLAGPKYKEYAFCLTGEELACFLSLKAAGFLLDSYETVAVVSDSGLFPDFPASCDTFHVFPNLLDEAEKSGSVDISLSSKPLFCNHSFALKQGKRITEFLTWSQKKYNRILFSGIGERGFLKAWLSYASLFGCRVHLMEKASFFEVPEYTEYCCFENGIPVADILRKYYGMDYRLRSKCKNQPFEHPDYFMRDTVVVGDSQTIPVTAIEKAIYLARGDLRALFPDLNDPEARIRFTEWFLQYARKEYKLAEEYLAAVQAAYQACLKLREAAQQRDRSLRKRFSIRRGAQTMPEAQYPFGVNLCGFIKGDFGLGESSRILARILQHANIPYTVIEVQDSGLHTFTNTEFADKISNKFIYDTNIFAYNPDCFEESVREFDKSVFEGRRNIGYWAWEMPEFPAEWAGAFPYFDEIWTCSDFTTQAIGQNSPIPVHTVPYAIHPQKDDNLTRQDFGLPEDQFIFLMTYDTRSISERKNPLAAIRAFSKAFGNRQDAMLLLKLNTPLDWDGDRDLMTLLKKHENIMTISRQMSKREINSLISLCDAYLSLHRSEGFGLGPAEAMAFAKPVVITNYSGNTQYMREGACCPVPYRLVEVKEDFIIYKKGMHWAEPDVDAAAEYMKRLVEDRDYYMSIGENAKRVIEQEFSYENCGKILLERLAHLK</sequence>
<evidence type="ECO:0000259" key="1">
    <source>
        <dbReference type="Pfam" id="PF00534"/>
    </source>
</evidence>
<gene>
    <name evidence="2" type="ORF">H8S18_07595</name>
</gene>
<dbReference type="Pfam" id="PF00534">
    <property type="entry name" value="Glycos_transf_1"/>
    <property type="match status" value="1"/>
</dbReference>
<dbReference type="SUPFAM" id="SSF53756">
    <property type="entry name" value="UDP-Glycosyltransferase/glycogen phosphorylase"/>
    <property type="match status" value="1"/>
</dbReference>
<dbReference type="RefSeq" id="WP_186857697.1">
    <property type="nucleotide sequence ID" value="NZ_JACOON010000003.1"/>
</dbReference>
<dbReference type="EMBL" id="JACOON010000003">
    <property type="protein sequence ID" value="MBC5648197.1"/>
    <property type="molecule type" value="Genomic_DNA"/>
</dbReference>
<proteinExistence type="predicted"/>
<dbReference type="CDD" id="cd03801">
    <property type="entry name" value="GT4_PimA-like"/>
    <property type="match status" value="1"/>
</dbReference>
<dbReference type="PANTHER" id="PTHR46656:SF3">
    <property type="entry name" value="PUTATIVE-RELATED"/>
    <property type="match status" value="1"/>
</dbReference>